<dbReference type="HOGENOM" id="CLU_082077_0_0_10"/>
<keyword evidence="2" id="KW-0472">Membrane</keyword>
<feature type="compositionally biased region" description="Basic and acidic residues" evidence="1">
    <location>
        <begin position="70"/>
        <end position="82"/>
    </location>
</feature>
<feature type="region of interest" description="Disordered" evidence="1">
    <location>
        <begin position="126"/>
        <end position="195"/>
    </location>
</feature>
<sequence>MSFLDTKHKKKSFTVTTLLLTILLFLMFYIGLSYLDPPIENGISVNFGTTNFGSGNVQPKEKIKSTPVEKPIEKATPVEETPKPTAPAEPAEAKVEDVVTQNNEESVVIKKQKEAEAKKKAEEEAKKKAQAEAARKERERKAEEERIKKEQEAKKKNLDAMMGGLNSSDGKATGGEGDDNRAGDKGQPDGDPYATSYYGGGGTGSGGVGYGLNGRSLVSGDKFVQDCNESGTVVVKIEVDRSGNVISATPGVKGTTNTAACLKEAASKTARSYKWNSDANAPSRQIGFVVVNFKLGE</sequence>
<dbReference type="Proteomes" id="UP000004690">
    <property type="component" value="Unassembled WGS sequence"/>
</dbReference>
<keyword evidence="2" id="KW-1133">Transmembrane helix</keyword>
<dbReference type="EMBL" id="JH651379">
    <property type="protein sequence ID" value="EIJ39744.1"/>
    <property type="molecule type" value="Genomic_DNA"/>
</dbReference>
<dbReference type="RefSeq" id="WP_008613468.1">
    <property type="nucleotide sequence ID" value="NZ_JH651379.1"/>
</dbReference>
<dbReference type="eggNOG" id="COG0810">
    <property type="taxonomic scope" value="Bacteria"/>
</dbReference>
<feature type="compositionally biased region" description="Basic and acidic residues" evidence="1">
    <location>
        <begin position="126"/>
        <end position="158"/>
    </location>
</feature>
<dbReference type="STRING" id="926559.JoomaDRAFT_2782"/>
<dbReference type="OrthoDB" id="676306at2"/>
<evidence type="ECO:0008006" key="5">
    <source>
        <dbReference type="Google" id="ProtNLM"/>
    </source>
</evidence>
<keyword evidence="4" id="KW-1185">Reference proteome</keyword>
<name>I3C801_9FLAO</name>
<feature type="region of interest" description="Disordered" evidence="1">
    <location>
        <begin position="54"/>
        <end position="105"/>
    </location>
</feature>
<feature type="compositionally biased region" description="Basic and acidic residues" evidence="1">
    <location>
        <begin position="178"/>
        <end position="188"/>
    </location>
</feature>
<protein>
    <recommendedName>
        <fullName evidence="5">Energy transducer TonB</fullName>
    </recommendedName>
</protein>
<dbReference type="AlphaFoldDB" id="I3C801"/>
<feature type="transmembrane region" description="Helical" evidence="2">
    <location>
        <begin position="12"/>
        <end position="35"/>
    </location>
</feature>
<evidence type="ECO:0000256" key="1">
    <source>
        <dbReference type="SAM" id="MobiDB-lite"/>
    </source>
</evidence>
<proteinExistence type="predicted"/>
<reference evidence="3 4" key="1">
    <citation type="submission" date="2012-02" db="EMBL/GenBank/DDBJ databases">
        <title>Improved High-Quality Draft genome of Joostella marina DSM 19592.</title>
        <authorList>
            <consortium name="US DOE Joint Genome Institute (JGI-PGF)"/>
            <person name="Lucas S."/>
            <person name="Copeland A."/>
            <person name="Lapidus A."/>
            <person name="Bruce D."/>
            <person name="Goodwin L."/>
            <person name="Pitluck S."/>
            <person name="Peters L."/>
            <person name="Chertkov O."/>
            <person name="Ovchinnikova G."/>
            <person name="Kyrpides N."/>
            <person name="Mavromatis K."/>
            <person name="Detter J.C."/>
            <person name="Han C."/>
            <person name="Land M."/>
            <person name="Hauser L."/>
            <person name="Markowitz V."/>
            <person name="Cheng J.-F."/>
            <person name="Hugenholtz P."/>
            <person name="Woyke T."/>
            <person name="Wu D."/>
            <person name="Tindall B."/>
            <person name="Brambilla E."/>
            <person name="Klenk H.-P."/>
            <person name="Eisen J.A."/>
        </authorList>
    </citation>
    <scope>NUCLEOTIDE SEQUENCE [LARGE SCALE GENOMIC DNA]</scope>
    <source>
        <strain evidence="3 4">DSM 19592</strain>
    </source>
</reference>
<gene>
    <name evidence="3" type="ORF">JoomaDRAFT_2782</name>
</gene>
<keyword evidence="2" id="KW-0812">Transmembrane</keyword>
<evidence type="ECO:0000313" key="3">
    <source>
        <dbReference type="EMBL" id="EIJ39744.1"/>
    </source>
</evidence>
<organism evidence="3 4">
    <name type="scientific">Galbibacter orientalis DSM 19592</name>
    <dbReference type="NCBI Taxonomy" id="926559"/>
    <lineage>
        <taxon>Bacteria</taxon>
        <taxon>Pseudomonadati</taxon>
        <taxon>Bacteroidota</taxon>
        <taxon>Flavobacteriia</taxon>
        <taxon>Flavobacteriales</taxon>
        <taxon>Flavobacteriaceae</taxon>
        <taxon>Galbibacter</taxon>
    </lineage>
</organism>
<accession>I3C801</accession>
<evidence type="ECO:0000313" key="4">
    <source>
        <dbReference type="Proteomes" id="UP000004690"/>
    </source>
</evidence>
<evidence type="ECO:0000256" key="2">
    <source>
        <dbReference type="SAM" id="Phobius"/>
    </source>
</evidence>